<proteinExistence type="predicted"/>
<reference evidence="2" key="1">
    <citation type="submission" date="2021-01" db="EMBL/GenBank/DDBJ databases">
        <authorList>
            <person name="Corre E."/>
            <person name="Pelletier E."/>
            <person name="Niang G."/>
            <person name="Scheremetjew M."/>
            <person name="Finn R."/>
            <person name="Kale V."/>
            <person name="Holt S."/>
            <person name="Cochrane G."/>
            <person name="Meng A."/>
            <person name="Brown T."/>
            <person name="Cohen L."/>
        </authorList>
    </citation>
    <scope>NUCLEOTIDE SEQUENCE</scope>
    <source>
        <strain evidence="2">CCAP979/52</strain>
    </source>
</reference>
<accession>A0A7S0M739</accession>
<evidence type="ECO:0000256" key="1">
    <source>
        <dbReference type="SAM" id="MobiDB-lite"/>
    </source>
</evidence>
<organism evidence="2">
    <name type="scientific">Cryptomonas curvata</name>
    <dbReference type="NCBI Taxonomy" id="233186"/>
    <lineage>
        <taxon>Eukaryota</taxon>
        <taxon>Cryptophyceae</taxon>
        <taxon>Cryptomonadales</taxon>
        <taxon>Cryptomonadaceae</taxon>
        <taxon>Cryptomonas</taxon>
    </lineage>
</organism>
<feature type="compositionally biased region" description="Basic and acidic residues" evidence="1">
    <location>
        <begin position="89"/>
        <end position="113"/>
    </location>
</feature>
<dbReference type="EMBL" id="HBEZ01019896">
    <property type="protein sequence ID" value="CAD8633315.1"/>
    <property type="molecule type" value="Transcribed_RNA"/>
</dbReference>
<evidence type="ECO:0000313" key="2">
    <source>
        <dbReference type="EMBL" id="CAD8633315.1"/>
    </source>
</evidence>
<dbReference type="AlphaFoldDB" id="A0A7S0M739"/>
<gene>
    <name evidence="2" type="ORF">CCUR1050_LOCUS10996</name>
</gene>
<name>A0A7S0M739_9CRYP</name>
<sequence length="113" mass="12074">MAEVSNTSSILCVGGAGSVSLEMKAADCLYGDNMPPDEVFPGGKSILHAEGYCVRDVAEAENLRDACPKLLRSRSKPQNVGDLVIPAQKLDDPSDGPEVRDADNFEGERGPRR</sequence>
<protein>
    <submittedName>
        <fullName evidence="2">Uncharacterized protein</fullName>
    </submittedName>
</protein>
<feature type="region of interest" description="Disordered" evidence="1">
    <location>
        <begin position="77"/>
        <end position="113"/>
    </location>
</feature>